<sequence>MKVIIIGCTHAGISAMRQCLKYYPEADITVYERHADISYLSCATYLHIGGTVKDLKDTLSTDPTEFIDQGVNMRMQYDVIEVNAKDHTIFVQNLQTKELLNDHYDKLIIATGSRTTIPVIPGIENPKVMLCKTYAQADRLYKSAQDCKQIAILGGGYAGVELAEGFIKSGHEVTLFQKNSRLLNEYMDENMSQQIGKLLRSNGVNVITDSKVTRFEDTSDNRIEVTTSDNKYQFDMVAICPGVLPQSDLLKGQVKLSDNGAIITNSYMETSDPDIFAAGDVTEVHHNLMSKSQYIPLASHAIRQGTLAGMNLFQHRLKSMGTQATAGMLIFGKTIACSGLTYSAAKKANFDAHHVYYQGNYRPDFMPTNEKINIELIYDRKSRRVLGIQLMSSYEVAQSANTVSVLIQNKNTIDEMAYVDMLFSPNFDEPFNYLNLVAQAAVDKEFDYQNQK</sequence>
<dbReference type="SUPFAM" id="SSF51905">
    <property type="entry name" value="FAD/NAD(P)-binding domain"/>
    <property type="match status" value="2"/>
</dbReference>
<dbReference type="Pfam" id="PF02852">
    <property type="entry name" value="Pyr_redox_dim"/>
    <property type="match status" value="1"/>
</dbReference>
<keyword evidence="3" id="KW-0285">Flavoprotein</keyword>
<comment type="similarity">
    <text evidence="2">Belongs to the class-III pyridine nucleotide-disulfide oxidoreductase family.</text>
</comment>
<evidence type="ECO:0000256" key="6">
    <source>
        <dbReference type="ARBA" id="ARBA00023097"/>
    </source>
</evidence>
<dbReference type="SUPFAM" id="SSF55424">
    <property type="entry name" value="FAD/NAD-linked reductases, dimerisation (C-terminal) domain"/>
    <property type="match status" value="1"/>
</dbReference>
<feature type="domain" description="Pyridine nucleotide-disulphide oxidoreductase dimerisation" evidence="8">
    <location>
        <begin position="331"/>
        <end position="431"/>
    </location>
</feature>
<evidence type="ECO:0000313" key="10">
    <source>
        <dbReference type="EMBL" id="PMD72273.1"/>
    </source>
</evidence>
<evidence type="ECO:0000256" key="2">
    <source>
        <dbReference type="ARBA" id="ARBA00009130"/>
    </source>
</evidence>
<dbReference type="InterPro" id="IPR023753">
    <property type="entry name" value="FAD/NAD-binding_dom"/>
</dbReference>
<keyword evidence="6" id="KW-0558">Oxidation</keyword>
<dbReference type="InterPro" id="IPR016156">
    <property type="entry name" value="FAD/NAD-linked_Rdtase_dimer_sf"/>
</dbReference>
<comment type="cofactor">
    <cofactor evidence="1">
        <name>FAD</name>
        <dbReference type="ChEBI" id="CHEBI:57692"/>
    </cofactor>
</comment>
<dbReference type="PRINTS" id="PR00368">
    <property type="entry name" value="FADPNR"/>
</dbReference>
<dbReference type="InterPro" id="IPR004099">
    <property type="entry name" value="Pyr_nucl-diS_OxRdtase_dimer"/>
</dbReference>
<dbReference type="InterPro" id="IPR050260">
    <property type="entry name" value="FAD-bd_OxRdtase"/>
</dbReference>
<evidence type="ECO:0000256" key="3">
    <source>
        <dbReference type="ARBA" id="ARBA00022630"/>
    </source>
</evidence>
<keyword evidence="11" id="KW-1185">Reference proteome</keyword>
<gene>
    <name evidence="10" type="ORF">CBP76_03810</name>
</gene>
<reference evidence="10 11" key="1">
    <citation type="submission" date="2017-05" db="EMBL/GenBank/DDBJ databases">
        <title>Lactobacillus nurukis nov., sp. nov., isolated from nuruk.</title>
        <authorList>
            <person name="Kim S.-J."/>
        </authorList>
    </citation>
    <scope>NUCLEOTIDE SEQUENCE [LARGE SCALE GENOMIC DNA]</scope>
    <source>
        <strain evidence="10 11">SYF10-1a</strain>
    </source>
</reference>
<dbReference type="Gene3D" id="3.50.50.60">
    <property type="entry name" value="FAD/NAD(P)-binding domain"/>
    <property type="match status" value="2"/>
</dbReference>
<evidence type="ECO:0000256" key="1">
    <source>
        <dbReference type="ARBA" id="ARBA00001974"/>
    </source>
</evidence>
<evidence type="ECO:0000313" key="11">
    <source>
        <dbReference type="Proteomes" id="UP000235649"/>
    </source>
</evidence>
<dbReference type="Gene3D" id="3.30.390.30">
    <property type="match status" value="1"/>
</dbReference>
<organism evidence="10 11">
    <name type="scientific">Companilactobacillus nuruki</name>
    <dbReference type="NCBI Taxonomy" id="1993540"/>
    <lineage>
        <taxon>Bacteria</taxon>
        <taxon>Bacillati</taxon>
        <taxon>Bacillota</taxon>
        <taxon>Bacilli</taxon>
        <taxon>Lactobacillales</taxon>
        <taxon>Lactobacillaceae</taxon>
        <taxon>Companilactobacillus</taxon>
    </lineage>
</organism>
<accession>A0A2N7AVW2</accession>
<protein>
    <submittedName>
        <fullName evidence="10">NADH oxidase</fullName>
    </submittedName>
</protein>
<name>A0A2N7AVW2_9LACO</name>
<comment type="caution">
    <text evidence="10">The sequence shown here is derived from an EMBL/GenBank/DDBJ whole genome shotgun (WGS) entry which is preliminary data.</text>
</comment>
<proteinExistence type="inferred from homology"/>
<dbReference type="OrthoDB" id="9802028at2"/>
<evidence type="ECO:0000256" key="4">
    <source>
        <dbReference type="ARBA" id="ARBA00022827"/>
    </source>
</evidence>
<dbReference type="PANTHER" id="PTHR43429:SF1">
    <property type="entry name" value="NAD(P)H SULFUR OXIDOREDUCTASE (COA-DEPENDENT)"/>
    <property type="match status" value="1"/>
</dbReference>
<dbReference type="RefSeq" id="WP_102195616.1">
    <property type="nucleotide sequence ID" value="NZ_NIPR01000007.1"/>
</dbReference>
<dbReference type="EMBL" id="NIPR01000007">
    <property type="protein sequence ID" value="PMD72273.1"/>
    <property type="molecule type" value="Genomic_DNA"/>
</dbReference>
<evidence type="ECO:0000256" key="5">
    <source>
        <dbReference type="ARBA" id="ARBA00023002"/>
    </source>
</evidence>
<dbReference type="PRINTS" id="PR00469">
    <property type="entry name" value="PNDRDTASEII"/>
</dbReference>
<evidence type="ECO:0000259" key="9">
    <source>
        <dbReference type="Pfam" id="PF07992"/>
    </source>
</evidence>
<keyword evidence="7" id="KW-0676">Redox-active center</keyword>
<dbReference type="AlphaFoldDB" id="A0A2N7AVW2"/>
<evidence type="ECO:0000259" key="8">
    <source>
        <dbReference type="Pfam" id="PF02852"/>
    </source>
</evidence>
<keyword evidence="5" id="KW-0560">Oxidoreductase</keyword>
<dbReference type="Pfam" id="PF07992">
    <property type="entry name" value="Pyr_redox_2"/>
    <property type="match status" value="1"/>
</dbReference>
<dbReference type="InterPro" id="IPR036188">
    <property type="entry name" value="FAD/NAD-bd_sf"/>
</dbReference>
<feature type="domain" description="FAD/NAD(P)-binding" evidence="9">
    <location>
        <begin position="1"/>
        <end position="305"/>
    </location>
</feature>
<dbReference type="Proteomes" id="UP000235649">
    <property type="component" value="Unassembled WGS sequence"/>
</dbReference>
<evidence type="ECO:0000256" key="7">
    <source>
        <dbReference type="ARBA" id="ARBA00023284"/>
    </source>
</evidence>
<keyword evidence="4" id="KW-0274">FAD</keyword>
<dbReference type="PANTHER" id="PTHR43429">
    <property type="entry name" value="PYRIDINE NUCLEOTIDE-DISULFIDE OXIDOREDUCTASE DOMAIN-CONTAINING"/>
    <property type="match status" value="1"/>
</dbReference>
<dbReference type="GO" id="GO:0016491">
    <property type="term" value="F:oxidoreductase activity"/>
    <property type="evidence" value="ECO:0007669"/>
    <property type="project" value="UniProtKB-KW"/>
</dbReference>